<dbReference type="InterPro" id="IPR009011">
    <property type="entry name" value="Man6P_isomerase_rcpt-bd_dom_sf"/>
</dbReference>
<feature type="compositionally biased region" description="Acidic residues" evidence="6">
    <location>
        <begin position="286"/>
        <end position="295"/>
    </location>
</feature>
<organism evidence="10">
    <name type="scientific">Laccaria bicolor (strain S238N-H82 / ATCC MYA-4686)</name>
    <name type="common">Bicoloured deceiver</name>
    <name type="synonym">Laccaria laccata var. bicolor</name>
    <dbReference type="NCBI Taxonomy" id="486041"/>
    <lineage>
        <taxon>Eukaryota</taxon>
        <taxon>Fungi</taxon>
        <taxon>Dikarya</taxon>
        <taxon>Basidiomycota</taxon>
        <taxon>Agaricomycotina</taxon>
        <taxon>Agaricomycetes</taxon>
        <taxon>Agaricomycetidae</taxon>
        <taxon>Agaricales</taxon>
        <taxon>Agaricineae</taxon>
        <taxon>Hydnangiaceae</taxon>
        <taxon>Laccaria</taxon>
    </lineage>
</organism>
<feature type="signal peptide" evidence="7">
    <location>
        <begin position="1"/>
        <end position="19"/>
    </location>
</feature>
<protein>
    <recommendedName>
        <fullName evidence="1">Glucosidase 2 subunit beta</fullName>
    </recommendedName>
</protein>
<dbReference type="Pfam" id="PF12999">
    <property type="entry name" value="PRKCSH-like"/>
    <property type="match status" value="1"/>
</dbReference>
<dbReference type="PANTHER" id="PTHR12630">
    <property type="entry name" value="N-LINKED OLIGOSACCHARIDE PROCESSING"/>
    <property type="match status" value="1"/>
</dbReference>
<dbReference type="PANTHER" id="PTHR12630:SF1">
    <property type="entry name" value="GLUCOSIDASE 2 SUBUNIT BETA"/>
    <property type="match status" value="1"/>
</dbReference>
<feature type="region of interest" description="Disordered" evidence="6">
    <location>
        <begin position="274"/>
        <end position="296"/>
    </location>
</feature>
<sequence>MVPWLLLLLPLPLPGLATTDKVYGVHPNLISKYVPSKSGSWKCLDGSKEIPWKFVNDDSCDCPDGSDEPGTSACSNSTFYCWNEGHVGAIIPSSRVRDGLCEPQCCDGSDELPGVCPNVCKELGESYRKKFAEERRLQKTVSSGSKIRSTYIAFAHKEKKRLEGLVETLSQEINVKEQEVERLRDIAERTESISQAALEHKQKSPLYQSLITHHNALKSLQREHKQHLEREKALGNILDALRAGYNPNYQDMAVLEAVRGWEELAGLPHIGASEEVKEGETKEEGEAVEATEDLEPGTWTADQLNDELDALLEADHVSLLLEHEEHIQSPTEGSLLYDLTSYLPDFVLPHYESFKDTLISWLHTLGIIHGDLDSTAADSSRAHQALTDAEAELERVKNERTTAEGDIAEIFNIHGFGAAGEWKKLDGTCLETEVGDYTYEVCLFNEAKQKPNHGGQTFSLGKYDSWNPSPDVKPGEPEYYQKQVYKHGTRCWNGPERSVVLLLTCGIENAILTVQELEKCEYQFTGTTPALCLPLDEGKKNSREEL</sequence>
<accession>B0DK84</accession>
<dbReference type="Pfam" id="PF13015">
    <property type="entry name" value="PRKCSH_1"/>
    <property type="match status" value="1"/>
</dbReference>
<evidence type="ECO:0000313" key="9">
    <source>
        <dbReference type="EMBL" id="EDR04894.1"/>
    </source>
</evidence>
<keyword evidence="2 7" id="KW-0732">Signal</keyword>
<proteinExistence type="predicted"/>
<dbReference type="STRING" id="486041.B0DK84"/>
<dbReference type="AlphaFoldDB" id="B0DK84"/>
<dbReference type="KEGG" id="lbc:LACBIDRAFT_191258"/>
<keyword evidence="3" id="KW-0256">Endoplasmic reticulum</keyword>
<dbReference type="HOGENOM" id="CLU_016834_2_0_1"/>
<dbReference type="GO" id="GO:0006491">
    <property type="term" value="P:N-glycan processing"/>
    <property type="evidence" value="ECO:0007669"/>
    <property type="project" value="TreeGrafter"/>
</dbReference>
<evidence type="ECO:0000256" key="1">
    <source>
        <dbReference type="ARBA" id="ARBA00022387"/>
    </source>
</evidence>
<dbReference type="Proteomes" id="UP000001194">
    <property type="component" value="Unassembled WGS sequence"/>
</dbReference>
<keyword evidence="4" id="KW-1015">Disulfide bond</keyword>
<evidence type="ECO:0000256" key="2">
    <source>
        <dbReference type="ARBA" id="ARBA00022729"/>
    </source>
</evidence>
<dbReference type="InterPro" id="IPR044865">
    <property type="entry name" value="MRH_dom"/>
</dbReference>
<dbReference type="InterPro" id="IPR039794">
    <property type="entry name" value="Gtb1-like"/>
</dbReference>
<feature type="coiled-coil region" evidence="5">
    <location>
        <begin position="379"/>
        <end position="406"/>
    </location>
</feature>
<keyword evidence="10" id="KW-1185">Reference proteome</keyword>
<evidence type="ECO:0000313" key="10">
    <source>
        <dbReference type="Proteomes" id="UP000001194"/>
    </source>
</evidence>
<dbReference type="OrthoDB" id="28322at2759"/>
<dbReference type="GO" id="GO:0017177">
    <property type="term" value="C:glucosidase II complex"/>
    <property type="evidence" value="ECO:0007669"/>
    <property type="project" value="TreeGrafter"/>
</dbReference>
<dbReference type="PROSITE" id="PS51914">
    <property type="entry name" value="MRH"/>
    <property type="match status" value="1"/>
</dbReference>
<evidence type="ECO:0000256" key="4">
    <source>
        <dbReference type="ARBA" id="ARBA00023157"/>
    </source>
</evidence>
<name>B0DK84_LACBS</name>
<dbReference type="FunCoup" id="B0DK84">
    <property type="interactions" value="662"/>
</dbReference>
<feature type="chain" id="PRO_5002747253" description="Glucosidase 2 subunit beta" evidence="7">
    <location>
        <begin position="20"/>
        <end position="546"/>
    </location>
</feature>
<feature type="coiled-coil region" evidence="5">
    <location>
        <begin position="152"/>
        <end position="193"/>
    </location>
</feature>
<evidence type="ECO:0000259" key="8">
    <source>
        <dbReference type="PROSITE" id="PS51914"/>
    </source>
</evidence>
<dbReference type="SUPFAM" id="SSF50911">
    <property type="entry name" value="Mannose 6-phosphate receptor domain"/>
    <property type="match status" value="1"/>
</dbReference>
<dbReference type="GeneID" id="6080049"/>
<evidence type="ECO:0000256" key="7">
    <source>
        <dbReference type="SAM" id="SignalP"/>
    </source>
</evidence>
<dbReference type="InterPro" id="IPR036607">
    <property type="entry name" value="PRKCSH"/>
</dbReference>
<gene>
    <name evidence="9" type="ORF">LACBIDRAFT_191258</name>
</gene>
<evidence type="ECO:0000256" key="6">
    <source>
        <dbReference type="SAM" id="MobiDB-lite"/>
    </source>
</evidence>
<evidence type="ECO:0000256" key="5">
    <source>
        <dbReference type="SAM" id="Coils"/>
    </source>
</evidence>
<dbReference type="RefSeq" id="XP_001884284.1">
    <property type="nucleotide sequence ID" value="XM_001884249.1"/>
</dbReference>
<reference evidence="9 10" key="1">
    <citation type="journal article" date="2008" name="Nature">
        <title>The genome of Laccaria bicolor provides insights into mycorrhizal symbiosis.</title>
        <authorList>
            <person name="Martin F."/>
            <person name="Aerts A."/>
            <person name="Ahren D."/>
            <person name="Brun A."/>
            <person name="Danchin E.G.J."/>
            <person name="Duchaussoy F."/>
            <person name="Gibon J."/>
            <person name="Kohler A."/>
            <person name="Lindquist E."/>
            <person name="Pereda V."/>
            <person name="Salamov A."/>
            <person name="Shapiro H.J."/>
            <person name="Wuyts J."/>
            <person name="Blaudez D."/>
            <person name="Buee M."/>
            <person name="Brokstein P."/>
            <person name="Canbaeck B."/>
            <person name="Cohen D."/>
            <person name="Courty P.E."/>
            <person name="Coutinho P.M."/>
            <person name="Delaruelle C."/>
            <person name="Detter J.C."/>
            <person name="Deveau A."/>
            <person name="DiFazio S."/>
            <person name="Duplessis S."/>
            <person name="Fraissinet-Tachet L."/>
            <person name="Lucic E."/>
            <person name="Frey-Klett P."/>
            <person name="Fourrey C."/>
            <person name="Feussner I."/>
            <person name="Gay G."/>
            <person name="Grimwood J."/>
            <person name="Hoegger P.J."/>
            <person name="Jain P."/>
            <person name="Kilaru S."/>
            <person name="Labbe J."/>
            <person name="Lin Y.C."/>
            <person name="Legue V."/>
            <person name="Le Tacon F."/>
            <person name="Marmeisse R."/>
            <person name="Melayah D."/>
            <person name="Montanini B."/>
            <person name="Muratet M."/>
            <person name="Nehls U."/>
            <person name="Niculita-Hirzel H."/>
            <person name="Oudot-Le Secq M.P."/>
            <person name="Peter M."/>
            <person name="Quesneville H."/>
            <person name="Rajashekar B."/>
            <person name="Reich M."/>
            <person name="Rouhier N."/>
            <person name="Schmutz J."/>
            <person name="Yin T."/>
            <person name="Chalot M."/>
            <person name="Henrissat B."/>
            <person name="Kuees U."/>
            <person name="Lucas S."/>
            <person name="Van de Peer Y."/>
            <person name="Podila G.K."/>
            <person name="Polle A."/>
            <person name="Pukkila P.J."/>
            <person name="Richardson P.M."/>
            <person name="Rouze P."/>
            <person name="Sanders I.R."/>
            <person name="Stajich J.E."/>
            <person name="Tunlid A."/>
            <person name="Tuskan G."/>
            <person name="Grigoriev I.V."/>
        </authorList>
    </citation>
    <scope>NUCLEOTIDE SEQUENCE [LARGE SCALE GENOMIC DNA]</scope>
    <source>
        <strain evidence="10">S238N-H82 / ATCC MYA-4686</strain>
    </source>
</reference>
<dbReference type="Gene3D" id="2.70.130.10">
    <property type="entry name" value="Mannose-6-phosphate receptor binding domain"/>
    <property type="match status" value="1"/>
</dbReference>
<feature type="domain" description="MRH" evidence="8">
    <location>
        <begin position="427"/>
        <end position="534"/>
    </location>
</feature>
<feature type="compositionally biased region" description="Basic and acidic residues" evidence="6">
    <location>
        <begin position="274"/>
        <end position="285"/>
    </location>
</feature>
<dbReference type="InParanoid" id="B0DK84"/>
<evidence type="ECO:0000256" key="3">
    <source>
        <dbReference type="ARBA" id="ARBA00022824"/>
    </source>
</evidence>
<dbReference type="InterPro" id="IPR028146">
    <property type="entry name" value="PRKCSH_N"/>
</dbReference>
<keyword evidence="5" id="KW-0175">Coiled coil</keyword>
<dbReference type="EMBL" id="DS547115">
    <property type="protein sequence ID" value="EDR04894.1"/>
    <property type="molecule type" value="Genomic_DNA"/>
</dbReference>